<dbReference type="EMBL" id="AYYO01000032">
    <property type="protein sequence ID" value="KRM55094.1"/>
    <property type="molecule type" value="Genomic_DNA"/>
</dbReference>
<dbReference type="Proteomes" id="UP000051679">
    <property type="component" value="Unassembled WGS sequence"/>
</dbReference>
<dbReference type="STRING" id="1291052.FC18_GL001653"/>
<dbReference type="InterPro" id="IPR006935">
    <property type="entry name" value="Helicase/UvrB_N"/>
</dbReference>
<dbReference type="AlphaFoldDB" id="A0A0R1ZTL1"/>
<dbReference type="PANTHER" id="PTHR47396:SF1">
    <property type="entry name" value="ATP-DEPENDENT HELICASE IRC3-RELATED"/>
    <property type="match status" value="1"/>
</dbReference>
<dbReference type="PATRIC" id="fig|1291052.5.peg.1684"/>
<sequence length="455" mass="51893">MKLRPYQQDAIDAFTANKKIGVLNMATGTGKTLTSIGAVNQAYAVNGRQFLVIIVPFTHLVAQWEVSLRANNIFPDVKIMGMSQRWRGKVPDLVWQYQHGLINRLVLIGTYRSICSQYFEDAISELNDPDTFLLADECHYIGSKQSQRSFLFSFKQRLGLSATPNRWWDESGTEFVRRLFGHDVFVYGMQKAIDSGFLTPYSYEPTIVRLDSIEMDEFEKLSKRIALLMSAADNDTDAAEILKTLLLRRSRIIKSAAGKMMALEAQIIHQQDVHFTLVYCANMRETQSVLFMLSQHGISAARFDSTLSLKEREVVLNRFGAGEICVLVAVKCLDEGVDVQDTRVAYFLASTSNQREFVQRRGRILRRAQGKQYAQVNDYVVMPPVDYAGKYAETLVRHELPRVYELNNNSMNKYGARGVLTPVLRQLQLERYLDLSSHDIYVESQRKRDGYDVTG</sequence>
<dbReference type="InterPro" id="IPR014001">
    <property type="entry name" value="Helicase_ATP-bd"/>
</dbReference>
<dbReference type="SUPFAM" id="SSF52540">
    <property type="entry name" value="P-loop containing nucleoside triphosphate hydrolases"/>
    <property type="match status" value="1"/>
</dbReference>
<feature type="domain" description="Helicase ATP-binding" evidence="1">
    <location>
        <begin position="12"/>
        <end position="182"/>
    </location>
</feature>
<dbReference type="GO" id="GO:0005829">
    <property type="term" value="C:cytosol"/>
    <property type="evidence" value="ECO:0007669"/>
    <property type="project" value="TreeGrafter"/>
</dbReference>
<dbReference type="RefSeq" id="WP_054680617.1">
    <property type="nucleotide sequence ID" value="NZ_AYYO01000032.1"/>
</dbReference>
<accession>A0A0R1ZTL1</accession>
<dbReference type="SMART" id="SM00487">
    <property type="entry name" value="DEXDc"/>
    <property type="match status" value="1"/>
</dbReference>
<name>A0A0R1ZTL1_9LACO</name>
<dbReference type="InterPro" id="IPR027417">
    <property type="entry name" value="P-loop_NTPase"/>
</dbReference>
<dbReference type="SMART" id="SM00490">
    <property type="entry name" value="HELICc"/>
    <property type="match status" value="1"/>
</dbReference>
<evidence type="ECO:0000313" key="3">
    <source>
        <dbReference type="EMBL" id="KRM55094.1"/>
    </source>
</evidence>
<dbReference type="OrthoDB" id="9802848at2"/>
<dbReference type="PROSITE" id="PS51194">
    <property type="entry name" value="HELICASE_CTER"/>
    <property type="match status" value="1"/>
</dbReference>
<dbReference type="PROSITE" id="PS51192">
    <property type="entry name" value="HELICASE_ATP_BIND_1"/>
    <property type="match status" value="1"/>
</dbReference>
<dbReference type="InterPro" id="IPR001650">
    <property type="entry name" value="Helicase_C-like"/>
</dbReference>
<dbReference type="PANTHER" id="PTHR47396">
    <property type="entry name" value="TYPE I RESTRICTION ENZYME ECOKI R PROTEIN"/>
    <property type="match status" value="1"/>
</dbReference>
<proteinExistence type="predicted"/>
<reference evidence="3 4" key="1">
    <citation type="journal article" date="2015" name="Genome Announc.">
        <title>Expanding the biotechnology potential of lactobacilli through comparative genomics of 213 strains and associated genera.</title>
        <authorList>
            <person name="Sun Z."/>
            <person name="Harris H.M."/>
            <person name="McCann A."/>
            <person name="Guo C."/>
            <person name="Argimon S."/>
            <person name="Zhang W."/>
            <person name="Yang X."/>
            <person name="Jeffery I.B."/>
            <person name="Cooney J.C."/>
            <person name="Kagawa T.F."/>
            <person name="Liu W."/>
            <person name="Song Y."/>
            <person name="Salvetti E."/>
            <person name="Wrobel A."/>
            <person name="Rasinkangas P."/>
            <person name="Parkhill J."/>
            <person name="Rea M.C."/>
            <person name="O'Sullivan O."/>
            <person name="Ritari J."/>
            <person name="Douillard F.P."/>
            <person name="Paul Ross R."/>
            <person name="Yang R."/>
            <person name="Briner A.E."/>
            <person name="Felis G.E."/>
            <person name="de Vos W.M."/>
            <person name="Barrangou R."/>
            <person name="Klaenhammer T.R."/>
            <person name="Caufield P.W."/>
            <person name="Cui Y."/>
            <person name="Zhang H."/>
            <person name="O'Toole P.W."/>
        </authorList>
    </citation>
    <scope>NUCLEOTIDE SEQUENCE [LARGE SCALE GENOMIC DNA]</scope>
    <source>
        <strain evidence="3 4">DSM 20505</strain>
    </source>
</reference>
<feature type="domain" description="Helicase C-terminal" evidence="2">
    <location>
        <begin position="262"/>
        <end position="419"/>
    </location>
</feature>
<dbReference type="Gene3D" id="3.40.50.300">
    <property type="entry name" value="P-loop containing nucleotide triphosphate hydrolases"/>
    <property type="match status" value="2"/>
</dbReference>
<protein>
    <submittedName>
        <fullName evidence="3">Type III restriction enzyme, res subunit</fullName>
    </submittedName>
</protein>
<dbReference type="GO" id="GO:0016787">
    <property type="term" value="F:hydrolase activity"/>
    <property type="evidence" value="ECO:0007669"/>
    <property type="project" value="InterPro"/>
</dbReference>
<dbReference type="InterPro" id="IPR050742">
    <property type="entry name" value="Helicase_Restrict-Modif_Enz"/>
</dbReference>
<dbReference type="GO" id="GO:0003677">
    <property type="term" value="F:DNA binding"/>
    <property type="evidence" value="ECO:0007669"/>
    <property type="project" value="InterPro"/>
</dbReference>
<dbReference type="GO" id="GO:0005524">
    <property type="term" value="F:ATP binding"/>
    <property type="evidence" value="ECO:0007669"/>
    <property type="project" value="InterPro"/>
</dbReference>
<dbReference type="Pfam" id="PF04851">
    <property type="entry name" value="ResIII"/>
    <property type="match status" value="1"/>
</dbReference>
<gene>
    <name evidence="3" type="ORF">FC18_GL001653</name>
</gene>
<evidence type="ECO:0000313" key="4">
    <source>
        <dbReference type="Proteomes" id="UP000051679"/>
    </source>
</evidence>
<organism evidence="3 4">
    <name type="scientific">Lacticaseibacillus sharpeae JCM 1186 = DSM 20505</name>
    <dbReference type="NCBI Taxonomy" id="1291052"/>
    <lineage>
        <taxon>Bacteria</taxon>
        <taxon>Bacillati</taxon>
        <taxon>Bacillota</taxon>
        <taxon>Bacilli</taxon>
        <taxon>Lactobacillales</taxon>
        <taxon>Lactobacillaceae</taxon>
        <taxon>Lacticaseibacillus</taxon>
    </lineage>
</organism>
<comment type="caution">
    <text evidence="3">The sequence shown here is derived from an EMBL/GenBank/DDBJ whole genome shotgun (WGS) entry which is preliminary data.</text>
</comment>
<evidence type="ECO:0000259" key="1">
    <source>
        <dbReference type="PROSITE" id="PS51192"/>
    </source>
</evidence>
<evidence type="ECO:0000259" key="2">
    <source>
        <dbReference type="PROSITE" id="PS51194"/>
    </source>
</evidence>
<dbReference type="Pfam" id="PF00271">
    <property type="entry name" value="Helicase_C"/>
    <property type="match status" value="1"/>
</dbReference>
<keyword evidence="4" id="KW-1185">Reference proteome</keyword>